<feature type="transmembrane region" description="Helical" evidence="12">
    <location>
        <begin position="12"/>
        <end position="34"/>
    </location>
</feature>
<evidence type="ECO:0000256" key="10">
    <source>
        <dbReference type="ARBA" id="ARBA00023201"/>
    </source>
</evidence>
<dbReference type="PANTHER" id="PTHR42985">
    <property type="entry name" value="SODIUM-COUPLED MONOCARBOXYLATE TRANSPORTER"/>
    <property type="match status" value="1"/>
</dbReference>
<evidence type="ECO:0000256" key="5">
    <source>
        <dbReference type="ARBA" id="ARBA00022692"/>
    </source>
</evidence>
<dbReference type="Gene3D" id="1.20.1730.10">
    <property type="entry name" value="Sodium/glucose cotransporter"/>
    <property type="match status" value="1"/>
</dbReference>
<dbReference type="Pfam" id="PF00474">
    <property type="entry name" value="SSF"/>
    <property type="match status" value="1"/>
</dbReference>
<dbReference type="OrthoDB" id="6132759at2759"/>
<dbReference type="NCBIfam" id="TIGR00813">
    <property type="entry name" value="sss"/>
    <property type="match status" value="1"/>
</dbReference>
<feature type="transmembrane region" description="Helical" evidence="12">
    <location>
        <begin position="280"/>
        <end position="305"/>
    </location>
</feature>
<feature type="transmembrane region" description="Helical" evidence="12">
    <location>
        <begin position="240"/>
        <end position="259"/>
    </location>
</feature>
<keyword evidence="8" id="KW-0406">Ion transport</keyword>
<evidence type="ECO:0000256" key="2">
    <source>
        <dbReference type="ARBA" id="ARBA00006434"/>
    </source>
</evidence>
<proteinExistence type="inferred from homology"/>
<feature type="transmembrane region" description="Helical" evidence="12">
    <location>
        <begin position="325"/>
        <end position="346"/>
    </location>
</feature>
<dbReference type="RefSeq" id="XP_030621720.1">
    <property type="nucleotide sequence ID" value="XM_030765860.1"/>
</dbReference>
<keyword evidence="9 12" id="KW-0472">Membrane</keyword>
<dbReference type="GO" id="GO:0015730">
    <property type="term" value="P:propanoate transmembrane transport"/>
    <property type="evidence" value="ECO:0007669"/>
    <property type="project" value="TreeGrafter"/>
</dbReference>
<keyword evidence="13" id="KW-1185">Reference proteome</keyword>
<dbReference type="InterPro" id="IPR038377">
    <property type="entry name" value="Na/Glc_symporter_sf"/>
</dbReference>
<dbReference type="GO" id="GO:0070062">
    <property type="term" value="C:extracellular exosome"/>
    <property type="evidence" value="ECO:0007669"/>
    <property type="project" value="TreeGrafter"/>
</dbReference>
<evidence type="ECO:0000256" key="4">
    <source>
        <dbReference type="ARBA" id="ARBA00022475"/>
    </source>
</evidence>
<feature type="transmembrane region" description="Helical" evidence="12">
    <location>
        <begin position="193"/>
        <end position="218"/>
    </location>
</feature>
<dbReference type="PANTHER" id="PTHR42985:SF10">
    <property type="entry name" value="SODIUM-COUPLED MONOCARBOXYLATE TRANSPORTER 1"/>
    <property type="match status" value="1"/>
</dbReference>
<dbReference type="InterPro" id="IPR001734">
    <property type="entry name" value="Na/solute_symporter"/>
</dbReference>
<name>A0A6J2UMW6_CHACN</name>
<dbReference type="Proteomes" id="UP000504632">
    <property type="component" value="Chromosome 1"/>
</dbReference>
<evidence type="ECO:0000256" key="9">
    <source>
        <dbReference type="ARBA" id="ARBA00023136"/>
    </source>
</evidence>
<dbReference type="GO" id="GO:0005343">
    <property type="term" value="F:organic acid:sodium symporter activity"/>
    <property type="evidence" value="ECO:0007669"/>
    <property type="project" value="TreeGrafter"/>
</dbReference>
<evidence type="ECO:0000256" key="7">
    <source>
        <dbReference type="ARBA" id="ARBA00023053"/>
    </source>
</evidence>
<evidence type="ECO:0000256" key="6">
    <source>
        <dbReference type="ARBA" id="ARBA00022989"/>
    </source>
</evidence>
<keyword evidence="10" id="KW-0739">Sodium transport</keyword>
<sequence>MKSSPFVGSFTVWDYVVFALMLLVSALIGVYYALVGRGKQSSSDFLMGGRSLTAMPVALSLTASFMSALTVLATPAEVYRYGASFSLICLSQILVTVISSEVFIPVFYRLGINSTYEYLEMRFSRITRLFGTALFILQTVLYTGIVIYTPALALSTVTGLDLWGVVMSTGIVCIFYCTIGGLKAVVWTDVFQVGIMVVGFLAVIIQSILLQGGISTIFSDAMEGGRLNVWDFDPSPLRRHTFWTITFGGTFVWLSVYGINQAQVQRYISCKSLLHARMAVYMNLVGFWVILLCSVFAGLCLFSFYKHCDPWTNGQVSAPDQLMPYFVLDILGDYPGLAGLFVAAAYSGTLSTVSSSVNALAAVTVEDLVKPFTSLSETKLSWTSKALSFLYGALCIGMAGLASIMGNLLQAAVTVFGIVGGPLLGLFSLGILCPWANSTGALAGVLSGLALSLWVGIGAQIYPPTPESSRPLPLLTNGCNDTMSTNSLNWTLGSTVPSMLSNGQQEQALNRSVLADNWYSLSYMYFSPMGMLTAIAVGLVVSLLTGGRKLKVEPELMLRKEDLACYGVYKQFKDRVSIRTKQYWNKFHIL</sequence>
<evidence type="ECO:0000256" key="11">
    <source>
        <dbReference type="RuleBase" id="RU362091"/>
    </source>
</evidence>
<evidence type="ECO:0000256" key="8">
    <source>
        <dbReference type="ARBA" id="ARBA00023065"/>
    </source>
</evidence>
<protein>
    <submittedName>
        <fullName evidence="14">Sodium-coupled monocarboxylate transporter 1</fullName>
    </submittedName>
</protein>
<comment type="subcellular location">
    <subcellularLocation>
        <location evidence="1">Cell membrane</location>
        <topology evidence="1">Multi-pass membrane protein</topology>
    </subcellularLocation>
</comment>
<comment type="similarity">
    <text evidence="2 11">Belongs to the sodium:solute symporter (SSF) (TC 2.A.21) family.</text>
</comment>
<evidence type="ECO:0000313" key="13">
    <source>
        <dbReference type="Proteomes" id="UP000504632"/>
    </source>
</evidence>
<dbReference type="GeneID" id="115805282"/>
<dbReference type="GO" id="GO:0005886">
    <property type="term" value="C:plasma membrane"/>
    <property type="evidence" value="ECO:0007669"/>
    <property type="project" value="UniProtKB-SubCell"/>
</dbReference>
<feature type="transmembrane region" description="Helical" evidence="12">
    <location>
        <begin position="440"/>
        <end position="462"/>
    </location>
</feature>
<feature type="transmembrane region" description="Helical" evidence="12">
    <location>
        <begin position="523"/>
        <end position="544"/>
    </location>
</feature>
<feature type="transmembrane region" description="Helical" evidence="12">
    <location>
        <begin position="386"/>
        <end position="405"/>
    </location>
</feature>
<gene>
    <name evidence="14" type="primary">slc5a8</name>
</gene>
<feature type="transmembrane region" description="Helical" evidence="12">
    <location>
        <begin position="54"/>
        <end position="73"/>
    </location>
</feature>
<organism evidence="13 14">
    <name type="scientific">Chanos chanos</name>
    <name type="common">Milkfish</name>
    <name type="synonym">Mugil chanos</name>
    <dbReference type="NCBI Taxonomy" id="29144"/>
    <lineage>
        <taxon>Eukaryota</taxon>
        <taxon>Metazoa</taxon>
        <taxon>Chordata</taxon>
        <taxon>Craniata</taxon>
        <taxon>Vertebrata</taxon>
        <taxon>Euteleostomi</taxon>
        <taxon>Actinopterygii</taxon>
        <taxon>Neopterygii</taxon>
        <taxon>Teleostei</taxon>
        <taxon>Ostariophysi</taxon>
        <taxon>Gonorynchiformes</taxon>
        <taxon>Chanidae</taxon>
        <taxon>Chanos</taxon>
    </lineage>
</organism>
<reference evidence="14" key="1">
    <citation type="submission" date="2025-08" db="UniProtKB">
        <authorList>
            <consortium name="RefSeq"/>
        </authorList>
    </citation>
    <scope>IDENTIFICATION</scope>
</reference>
<dbReference type="InterPro" id="IPR051163">
    <property type="entry name" value="Sodium:Solute_Symporter_SSF"/>
</dbReference>
<evidence type="ECO:0000256" key="1">
    <source>
        <dbReference type="ARBA" id="ARBA00004651"/>
    </source>
</evidence>
<evidence type="ECO:0000256" key="12">
    <source>
        <dbReference type="SAM" id="Phobius"/>
    </source>
</evidence>
<dbReference type="PROSITE" id="PS50283">
    <property type="entry name" value="NA_SOLUT_SYMP_3"/>
    <property type="match status" value="1"/>
</dbReference>
<keyword evidence="4" id="KW-1003">Cell membrane</keyword>
<keyword evidence="3" id="KW-0813">Transport</keyword>
<keyword evidence="7" id="KW-0915">Sodium</keyword>
<feature type="transmembrane region" description="Helical" evidence="12">
    <location>
        <begin position="85"/>
        <end position="108"/>
    </location>
</feature>
<dbReference type="CTD" id="160728"/>
<keyword evidence="6 12" id="KW-1133">Transmembrane helix</keyword>
<feature type="transmembrane region" description="Helical" evidence="12">
    <location>
        <begin position="129"/>
        <end position="150"/>
    </location>
</feature>
<feature type="transmembrane region" description="Helical" evidence="12">
    <location>
        <begin position="411"/>
        <end position="433"/>
    </location>
</feature>
<evidence type="ECO:0000313" key="14">
    <source>
        <dbReference type="RefSeq" id="XP_030621720.1"/>
    </source>
</evidence>
<evidence type="ECO:0000256" key="3">
    <source>
        <dbReference type="ARBA" id="ARBA00022448"/>
    </source>
</evidence>
<keyword evidence="5 12" id="KW-0812">Transmembrane</keyword>
<accession>A0A6J2UMW6</accession>
<dbReference type="InParanoid" id="A0A6J2UMW6"/>
<feature type="transmembrane region" description="Helical" evidence="12">
    <location>
        <begin position="162"/>
        <end position="186"/>
    </location>
</feature>
<dbReference type="AlphaFoldDB" id="A0A6J2UMW6"/>